<feature type="region of interest" description="Disordered" evidence="1">
    <location>
        <begin position="161"/>
        <end position="210"/>
    </location>
</feature>
<feature type="compositionally biased region" description="Basic and acidic residues" evidence="1">
    <location>
        <begin position="87"/>
        <end position="109"/>
    </location>
</feature>
<feature type="compositionally biased region" description="Polar residues" evidence="1">
    <location>
        <begin position="170"/>
        <end position="190"/>
    </location>
</feature>
<feature type="domain" description="Myb-like DNA-binding" evidence="2">
    <location>
        <begin position="121"/>
        <end position="159"/>
    </location>
</feature>
<sequence>MASTKPNTKAEKAKLSDEQFLLTLLDNLKVDHGAVSKALGITKAACRMRFIRLQQKHGFKTKGKGSPRLQQEPASNSEEAAPTNESKATENEATKNEAIENKAPPDLKVKAGKHPKATDGKFLFTLLENVKVDHETAAKALGITEAACRMRFIRLQQKHRFKTKGKGTPRRQQAPTSNSEEVTPTRSLRLQRTMPPRVRPSRMRPSRMSAPRTEIPGTLVIAVASMSLHSSTWLVNSFTICQALPYDSMLFLFLFKI</sequence>
<proteinExistence type="predicted"/>
<dbReference type="OrthoDB" id="4365092at2759"/>
<feature type="region of interest" description="Disordered" evidence="1">
    <location>
        <begin position="57"/>
        <end position="114"/>
    </location>
</feature>
<reference evidence="3 4" key="1">
    <citation type="submission" date="2015-08" db="EMBL/GenBank/DDBJ databases">
        <title>Genome sequencing of Penicillium nordicum.</title>
        <authorList>
            <person name="Nguyen H.D."/>
            <person name="Seifert K.A."/>
        </authorList>
    </citation>
    <scope>NUCLEOTIDE SEQUENCE [LARGE SCALE GENOMIC DNA]</scope>
    <source>
        <strain evidence="3 4">DAOMC 185683</strain>
    </source>
</reference>
<protein>
    <recommendedName>
        <fullName evidence="2">Myb-like DNA-binding domain-containing protein</fullName>
    </recommendedName>
</protein>
<evidence type="ECO:0000256" key="1">
    <source>
        <dbReference type="SAM" id="MobiDB-lite"/>
    </source>
</evidence>
<evidence type="ECO:0000259" key="2">
    <source>
        <dbReference type="Pfam" id="PF22980"/>
    </source>
</evidence>
<dbReference type="EMBL" id="LHQQ01000058">
    <property type="protein sequence ID" value="KOS44573.1"/>
    <property type="molecule type" value="Genomic_DNA"/>
</dbReference>
<dbReference type="Proteomes" id="UP000037696">
    <property type="component" value="Unassembled WGS sequence"/>
</dbReference>
<evidence type="ECO:0000313" key="3">
    <source>
        <dbReference type="EMBL" id="KOS44573.1"/>
    </source>
</evidence>
<dbReference type="InterPro" id="IPR054505">
    <property type="entry name" value="Myb_DNA-bind_8"/>
</dbReference>
<dbReference type="Pfam" id="PF22980">
    <property type="entry name" value="Myb_DNA-bind_8"/>
    <property type="match status" value="2"/>
</dbReference>
<feature type="compositionally biased region" description="Polar residues" evidence="1">
    <location>
        <begin position="68"/>
        <end position="86"/>
    </location>
</feature>
<evidence type="ECO:0000313" key="4">
    <source>
        <dbReference type="Proteomes" id="UP000037696"/>
    </source>
</evidence>
<comment type="caution">
    <text evidence="3">The sequence shown here is derived from an EMBL/GenBank/DDBJ whole genome shotgun (WGS) entry which is preliminary data.</text>
</comment>
<accession>A0A0M9WH14</accession>
<feature type="domain" description="Myb-like DNA-binding" evidence="2">
    <location>
        <begin position="17"/>
        <end position="58"/>
    </location>
</feature>
<name>A0A0M9WH14_9EURO</name>
<dbReference type="AlphaFoldDB" id="A0A0M9WH14"/>
<organism evidence="3 4">
    <name type="scientific">Penicillium nordicum</name>
    <dbReference type="NCBI Taxonomy" id="229535"/>
    <lineage>
        <taxon>Eukaryota</taxon>
        <taxon>Fungi</taxon>
        <taxon>Dikarya</taxon>
        <taxon>Ascomycota</taxon>
        <taxon>Pezizomycotina</taxon>
        <taxon>Eurotiomycetes</taxon>
        <taxon>Eurotiomycetidae</taxon>
        <taxon>Eurotiales</taxon>
        <taxon>Aspergillaceae</taxon>
        <taxon>Penicillium</taxon>
    </lineage>
</organism>
<gene>
    <name evidence="3" type="ORF">ACN38_g4484</name>
</gene>
<keyword evidence="4" id="KW-1185">Reference proteome</keyword>